<evidence type="ECO:0000313" key="2">
    <source>
        <dbReference type="EMBL" id="VWO95657.1"/>
    </source>
</evidence>
<feature type="chain" id="PRO_5023898350" evidence="1">
    <location>
        <begin position="22"/>
        <end position="192"/>
    </location>
</feature>
<dbReference type="EMBL" id="LR725009">
    <property type="protein sequence ID" value="VWO95657.1"/>
    <property type="molecule type" value="Genomic_DNA"/>
</dbReference>
<gene>
    <name evidence="2" type="primary">I1RYN7</name>
</gene>
<name>A0A5K1JVY4_9APHY</name>
<evidence type="ECO:0000256" key="1">
    <source>
        <dbReference type="SAM" id="SignalP"/>
    </source>
</evidence>
<keyword evidence="1" id="KW-0732">Signal</keyword>
<feature type="signal peptide" evidence="1">
    <location>
        <begin position="1"/>
        <end position="21"/>
    </location>
</feature>
<proteinExistence type="predicted"/>
<reference evidence="2" key="1">
    <citation type="submission" date="2019-10" db="EMBL/GenBank/DDBJ databases">
        <authorList>
            <person name="Nor Muhammad N."/>
        </authorList>
    </citation>
    <scope>NUCLEOTIDE SEQUENCE</scope>
</reference>
<dbReference type="AlphaFoldDB" id="A0A5K1JVY4"/>
<sequence length="192" mass="21750">MLRLRVLTLLGPAWLTGPVLHGLDTPSLEKLFVSTTTHPYPDNAAGAVVTMFPSRIRPLFSQHKRLHIHAGMRGSGFRLGDCQCEAGRISSDRLYLRVNSTTQEQHSFPLFVLCRLFKEAALETLELSYFREVRPEGCRGWKEVLETFPGLRKLRLFNNEKQFGETILAEIEALKEGGLNPDMEVEVQSAPW</sequence>
<organism evidence="2">
    <name type="scientific">Ganoderma boninense</name>
    <dbReference type="NCBI Taxonomy" id="34458"/>
    <lineage>
        <taxon>Eukaryota</taxon>
        <taxon>Fungi</taxon>
        <taxon>Dikarya</taxon>
        <taxon>Basidiomycota</taxon>
        <taxon>Agaricomycotina</taxon>
        <taxon>Agaricomycetes</taxon>
        <taxon>Polyporales</taxon>
        <taxon>Polyporaceae</taxon>
        <taxon>Ganoderma</taxon>
    </lineage>
</organism>
<protein>
    <submittedName>
        <fullName evidence="2">Uncharacterized protein</fullName>
    </submittedName>
</protein>
<accession>A0A5K1JVY4</accession>